<proteinExistence type="predicted"/>
<dbReference type="AlphaFoldDB" id="A0A0P0WCM0"/>
<organism evidence="1 2">
    <name type="scientific">Oryza sativa subsp. japonica</name>
    <name type="common">Rice</name>
    <dbReference type="NCBI Taxonomy" id="39947"/>
    <lineage>
        <taxon>Eukaryota</taxon>
        <taxon>Viridiplantae</taxon>
        <taxon>Streptophyta</taxon>
        <taxon>Embryophyta</taxon>
        <taxon>Tracheophyta</taxon>
        <taxon>Spermatophyta</taxon>
        <taxon>Magnoliopsida</taxon>
        <taxon>Liliopsida</taxon>
        <taxon>Poales</taxon>
        <taxon>Poaceae</taxon>
        <taxon>BOP clade</taxon>
        <taxon>Oryzoideae</taxon>
        <taxon>Oryzeae</taxon>
        <taxon>Oryzinae</taxon>
        <taxon>Oryza</taxon>
        <taxon>Oryza sativa</taxon>
    </lineage>
</organism>
<dbReference type="Proteomes" id="UP000000763">
    <property type="component" value="Chromosome 4"/>
</dbReference>
<dbReference type="KEGG" id="dosa:Os04g0524700"/>
<evidence type="ECO:0000313" key="2">
    <source>
        <dbReference type="Proteomes" id="UP000000763"/>
    </source>
</evidence>
<reference evidence="2" key="2">
    <citation type="journal article" date="2008" name="Nucleic Acids Res.">
        <title>The rice annotation project database (RAP-DB): 2008 update.</title>
        <authorList>
            <consortium name="The rice annotation project (RAP)"/>
        </authorList>
    </citation>
    <scope>GENOME REANNOTATION</scope>
    <source>
        <strain evidence="2">cv. Nipponbare</strain>
    </source>
</reference>
<sequence length="83" mass="8806">MTHPIAVPITWLTNMDLGDASVRYPVLKSCIRSDAVDTMLIITPQAASPTSTPPFDAPAHAPKMKMASLPYVDASDQSVSPAP</sequence>
<dbReference type="EMBL" id="AP008210">
    <property type="protein sequence ID" value="BAF15266.1"/>
    <property type="molecule type" value="Genomic_DNA"/>
</dbReference>
<gene>
    <name evidence="1" type="ordered locus">Os04g0524700</name>
</gene>
<dbReference type="Gramene" id="Os04t0524700-01">
    <property type="protein sequence ID" value="Os04t0524700-01"/>
    <property type="gene ID" value="Os04g0524700"/>
</dbReference>
<protein>
    <submittedName>
        <fullName evidence="1">Os04g0524700 protein</fullName>
    </submittedName>
</protein>
<evidence type="ECO:0000313" key="1">
    <source>
        <dbReference type="EMBL" id="BAF15266.1"/>
    </source>
</evidence>
<reference evidence="1 2" key="1">
    <citation type="journal article" date="2005" name="Nature">
        <title>The map-based sequence of the rice genome.</title>
        <authorList>
            <consortium name="International rice genome sequencing project (IRGSP)"/>
            <person name="Matsumoto T."/>
            <person name="Wu J."/>
            <person name="Kanamori H."/>
            <person name="Katayose Y."/>
            <person name="Fujisawa M."/>
            <person name="Namiki N."/>
            <person name="Mizuno H."/>
            <person name="Yamamoto K."/>
            <person name="Antonio B.A."/>
            <person name="Baba T."/>
            <person name="Sakata K."/>
            <person name="Nagamura Y."/>
            <person name="Aoki H."/>
            <person name="Arikawa K."/>
            <person name="Arita K."/>
            <person name="Bito T."/>
            <person name="Chiden Y."/>
            <person name="Fujitsuka N."/>
            <person name="Fukunaka R."/>
            <person name="Hamada M."/>
            <person name="Harada C."/>
            <person name="Hayashi A."/>
            <person name="Hijishita S."/>
            <person name="Honda M."/>
            <person name="Hosokawa S."/>
            <person name="Ichikawa Y."/>
            <person name="Idonuma A."/>
            <person name="Iijima M."/>
            <person name="Ikeda M."/>
            <person name="Ikeno M."/>
            <person name="Ito K."/>
            <person name="Ito S."/>
            <person name="Ito T."/>
            <person name="Ito Y."/>
            <person name="Ito Y."/>
            <person name="Iwabuchi A."/>
            <person name="Kamiya K."/>
            <person name="Karasawa W."/>
            <person name="Kurita K."/>
            <person name="Katagiri S."/>
            <person name="Kikuta A."/>
            <person name="Kobayashi H."/>
            <person name="Kobayashi N."/>
            <person name="Machita K."/>
            <person name="Maehara T."/>
            <person name="Masukawa M."/>
            <person name="Mizubayashi T."/>
            <person name="Mukai Y."/>
            <person name="Nagasaki H."/>
            <person name="Nagata Y."/>
            <person name="Naito S."/>
            <person name="Nakashima M."/>
            <person name="Nakama Y."/>
            <person name="Nakamichi Y."/>
            <person name="Nakamura M."/>
            <person name="Meguro A."/>
            <person name="Negishi M."/>
            <person name="Ohta I."/>
            <person name="Ohta T."/>
            <person name="Okamoto M."/>
            <person name="Ono N."/>
            <person name="Saji S."/>
            <person name="Sakaguchi M."/>
            <person name="Sakai K."/>
            <person name="Shibata M."/>
            <person name="Shimokawa T."/>
            <person name="Song J."/>
            <person name="Takazaki Y."/>
            <person name="Terasawa K."/>
            <person name="Tsugane M."/>
            <person name="Tsuji K."/>
            <person name="Ueda S."/>
            <person name="Waki K."/>
            <person name="Yamagata H."/>
            <person name="Yamamoto M."/>
            <person name="Yamamoto S."/>
            <person name="Yamane H."/>
            <person name="Yoshiki S."/>
            <person name="Yoshihara R."/>
            <person name="Yukawa K."/>
            <person name="Zhong H."/>
            <person name="Yano M."/>
            <person name="Yuan Q."/>
            <person name="Ouyang S."/>
            <person name="Liu J."/>
            <person name="Jones K.M."/>
            <person name="Gansberger K."/>
            <person name="Moffat K."/>
            <person name="Hill J."/>
            <person name="Bera J."/>
            <person name="Fadrosh D."/>
            <person name="Jin S."/>
            <person name="Johri S."/>
            <person name="Kim M."/>
            <person name="Overton L."/>
            <person name="Reardon M."/>
            <person name="Tsitrin T."/>
            <person name="Vuong H."/>
            <person name="Weaver B."/>
            <person name="Ciecko A."/>
            <person name="Tallon L."/>
            <person name="Jackson J."/>
            <person name="Pai G."/>
            <person name="Aken S.V."/>
            <person name="Utterback T."/>
            <person name="Reidmuller S."/>
            <person name="Feldblyum T."/>
            <person name="Hsiao J."/>
            <person name="Zismann V."/>
            <person name="Iobst S."/>
            <person name="de Vazeille A.R."/>
            <person name="Buell C.R."/>
            <person name="Ying K."/>
            <person name="Li Y."/>
            <person name="Lu T."/>
            <person name="Huang Y."/>
            <person name="Zhao Q."/>
            <person name="Feng Q."/>
            <person name="Zhang L."/>
            <person name="Zhu J."/>
            <person name="Weng Q."/>
            <person name="Mu J."/>
            <person name="Lu Y."/>
            <person name="Fan D."/>
            <person name="Liu Y."/>
            <person name="Guan J."/>
            <person name="Zhang Y."/>
            <person name="Yu S."/>
            <person name="Liu X."/>
            <person name="Zhang Y."/>
            <person name="Hong G."/>
            <person name="Han B."/>
            <person name="Choisne N."/>
            <person name="Demange N."/>
            <person name="Orjeda G."/>
            <person name="Samain S."/>
            <person name="Cattolico L."/>
            <person name="Pelletier E."/>
            <person name="Couloux A."/>
            <person name="Segurens B."/>
            <person name="Wincker P."/>
            <person name="D'Hont A."/>
            <person name="Scarpelli C."/>
            <person name="Weissenbach J."/>
            <person name="Salanoubat M."/>
            <person name="Quetier F."/>
            <person name="Yu Y."/>
            <person name="Kim H.R."/>
            <person name="Rambo T."/>
            <person name="Currie J."/>
            <person name="Collura K."/>
            <person name="Luo M."/>
            <person name="Yang T."/>
            <person name="Ammiraju J.S.S."/>
            <person name="Engler F."/>
            <person name="Soderlund C."/>
            <person name="Wing R.A."/>
            <person name="Palmer L.E."/>
            <person name="de la Bastide M."/>
            <person name="Spiegel L."/>
            <person name="Nascimento L."/>
            <person name="Zutavern T."/>
            <person name="O'Shaughnessy A."/>
            <person name="Dike S."/>
            <person name="Dedhia N."/>
            <person name="Preston R."/>
            <person name="Balija V."/>
            <person name="McCombie W.R."/>
            <person name="Chow T."/>
            <person name="Chen H."/>
            <person name="Chung M."/>
            <person name="Chen C."/>
            <person name="Shaw J."/>
            <person name="Wu H."/>
            <person name="Hsiao K."/>
            <person name="Chao Y."/>
            <person name="Chu M."/>
            <person name="Cheng C."/>
            <person name="Hour A."/>
            <person name="Lee P."/>
            <person name="Lin S."/>
            <person name="Lin Y."/>
            <person name="Liou J."/>
            <person name="Liu S."/>
            <person name="Hsing Y."/>
            <person name="Raghuvanshi S."/>
            <person name="Mohanty A."/>
            <person name="Bharti A.K."/>
            <person name="Gaur A."/>
            <person name="Gupta V."/>
            <person name="Kumar D."/>
            <person name="Ravi V."/>
            <person name="Vij S."/>
            <person name="Kapur A."/>
            <person name="Khurana P."/>
            <person name="Khurana P."/>
            <person name="Khurana J.P."/>
            <person name="Tyagi A.K."/>
            <person name="Gaikwad K."/>
            <person name="Singh A."/>
            <person name="Dalal V."/>
            <person name="Srivastava S."/>
            <person name="Dixit A."/>
            <person name="Pal A.K."/>
            <person name="Ghazi I.A."/>
            <person name="Yadav M."/>
            <person name="Pandit A."/>
            <person name="Bhargava A."/>
            <person name="Sureshbabu K."/>
            <person name="Batra K."/>
            <person name="Sharma T.R."/>
            <person name="Mohapatra T."/>
            <person name="Singh N.K."/>
            <person name="Messing J."/>
            <person name="Nelson A.B."/>
            <person name="Fuks G."/>
            <person name="Kavchok S."/>
            <person name="Keizer G."/>
            <person name="Linton E."/>
            <person name="Llaca V."/>
            <person name="Song R."/>
            <person name="Tanyolac B."/>
            <person name="Young S."/>
            <person name="Ho-Il K."/>
            <person name="Hahn J.H."/>
            <person name="Sangsakoo G."/>
            <person name="Vanavichit A."/>
            <person name="de Mattos Luiz.A.T."/>
            <person name="Zimmer P.D."/>
            <person name="Malone G."/>
            <person name="Dellagostin O."/>
            <person name="de Oliveira A.C."/>
            <person name="Bevan M."/>
            <person name="Bancroft I."/>
            <person name="Minx P."/>
            <person name="Cordum H."/>
            <person name="Wilson R."/>
            <person name="Cheng Z."/>
            <person name="Jin W."/>
            <person name="Jiang J."/>
            <person name="Leong S.A."/>
            <person name="Iwama H."/>
            <person name="Gojobori T."/>
            <person name="Itoh T."/>
            <person name="Niimura Y."/>
            <person name="Fujii Y."/>
            <person name="Habara T."/>
            <person name="Sakai H."/>
            <person name="Sato Y."/>
            <person name="Wilson G."/>
            <person name="Kumar K."/>
            <person name="McCouch S."/>
            <person name="Juretic N."/>
            <person name="Hoen D."/>
            <person name="Wright S."/>
            <person name="Bruskiewich R."/>
            <person name="Bureau T."/>
            <person name="Miyao A."/>
            <person name="Hirochika H."/>
            <person name="Nishikawa T."/>
            <person name="Kadowaki K."/>
            <person name="Sugiura M."/>
            <person name="Burr B."/>
            <person name="Sasaki T."/>
        </authorList>
    </citation>
    <scope>NUCLEOTIDE SEQUENCE [LARGE SCALE GENOMIC DNA]</scope>
    <source>
        <strain evidence="2">cv. Nipponbare</strain>
    </source>
</reference>
<name>A0A0P0WCM0_ORYSJ</name>
<accession>A0A0P0WCM0</accession>